<dbReference type="Proteomes" id="UP000441717">
    <property type="component" value="Unassembled WGS sequence"/>
</dbReference>
<dbReference type="EMBL" id="WHYR01000012">
    <property type="protein sequence ID" value="MQL51833.1"/>
    <property type="molecule type" value="Genomic_DNA"/>
</dbReference>
<evidence type="ECO:0000313" key="2">
    <source>
        <dbReference type="EMBL" id="MQL51833.1"/>
    </source>
</evidence>
<keyword evidence="3" id="KW-1185">Reference proteome</keyword>
<dbReference type="RefSeq" id="WP_152945771.1">
    <property type="nucleotide sequence ID" value="NZ_WHYR01000012.1"/>
</dbReference>
<keyword evidence="1" id="KW-0812">Transmembrane</keyword>
<reference evidence="2 3" key="1">
    <citation type="submission" date="2019-10" db="EMBL/GenBank/DDBJ databases">
        <title>Comparative genomics of sulfur disproportionating microorganisms.</title>
        <authorList>
            <person name="Ward L.M."/>
            <person name="Bertran E."/>
            <person name="Johnston D."/>
        </authorList>
    </citation>
    <scope>NUCLEOTIDE SEQUENCE [LARGE SCALE GENOMIC DNA]</scope>
    <source>
        <strain evidence="2 3">DSM 14055</strain>
    </source>
</reference>
<evidence type="ECO:0000313" key="3">
    <source>
        <dbReference type="Proteomes" id="UP000441717"/>
    </source>
</evidence>
<protein>
    <submittedName>
        <fullName evidence="2">Uncharacterized protein</fullName>
    </submittedName>
</protein>
<sequence>MIMRVEFPADIREDVHIFGTLRLFHLVYLIPSVVLGLLCVVPPFPWGMKLVLIPGVPFAVFCWLLFDVPGILRRRRGFKKETDLRTAAQGDKNIQELVNVSEADGIFIVTRDQEQCLYLGVTPGAWDTKPDEEKDQAGVAWMQAVLRVLGHGMKLDCFVINDLEILRGGDAGEPDRPGRSQPKSLAKLAEARREYFRMLGETGFSRSCTYVVRISADPFSLDFHPKPKNKQERELKTRQVMGEIARDVMQKLQASGASAVVLSPELVRDLAARQLNPKLHRGMEPVRGAAWELPEVSGKDRDRSKEKIVLNVEAARAEPELEVARGNARPGFVPPPPAVPRMHRLDGQVEEPRKSGSRLPLLKLKPGLPKPAGPLSLFWLAARPSFAMLNRGKANLIVITRGCNESARLSGLTSELYRRYRMVNSVWFEWKRGMAADDVPLDVRKAMRSGHVYIAFSNSGWWPGSDAKECLSLLQEVARKYMCRVEAYMLGPDGSAQQIK</sequence>
<feature type="transmembrane region" description="Helical" evidence="1">
    <location>
        <begin position="21"/>
        <end position="44"/>
    </location>
</feature>
<name>A0A6N7IQH2_9FIRM</name>
<gene>
    <name evidence="2" type="ORF">GFC01_06055</name>
</gene>
<dbReference type="AlphaFoldDB" id="A0A6N7IQH2"/>
<keyword evidence="1" id="KW-0472">Membrane</keyword>
<comment type="caution">
    <text evidence="2">The sequence shown here is derived from an EMBL/GenBank/DDBJ whole genome shotgun (WGS) entry which is preliminary data.</text>
</comment>
<organism evidence="2 3">
    <name type="scientific">Desulfofundulus thermobenzoicus</name>
    <dbReference type="NCBI Taxonomy" id="29376"/>
    <lineage>
        <taxon>Bacteria</taxon>
        <taxon>Bacillati</taxon>
        <taxon>Bacillota</taxon>
        <taxon>Clostridia</taxon>
        <taxon>Eubacteriales</taxon>
        <taxon>Peptococcaceae</taxon>
        <taxon>Desulfofundulus</taxon>
    </lineage>
</organism>
<keyword evidence="1" id="KW-1133">Transmembrane helix</keyword>
<feature type="transmembrane region" description="Helical" evidence="1">
    <location>
        <begin position="50"/>
        <end position="72"/>
    </location>
</feature>
<dbReference type="OrthoDB" id="9818548at2"/>
<evidence type="ECO:0000256" key="1">
    <source>
        <dbReference type="SAM" id="Phobius"/>
    </source>
</evidence>
<proteinExistence type="predicted"/>
<accession>A0A6N7IQH2</accession>